<protein>
    <submittedName>
        <fullName evidence="3">Membrane-bound metal-dependent hydrolase YbcI (DUF457 family)</fullName>
    </submittedName>
</protein>
<feature type="transmembrane region" description="Helical" evidence="2">
    <location>
        <begin position="55"/>
        <end position="73"/>
    </location>
</feature>
<feature type="region of interest" description="Disordered" evidence="1">
    <location>
        <begin position="147"/>
        <end position="179"/>
    </location>
</feature>
<keyword evidence="4" id="KW-1185">Reference proteome</keyword>
<dbReference type="EMBL" id="JAGGLC010000001">
    <property type="protein sequence ID" value="MBP1985754.1"/>
    <property type="molecule type" value="Genomic_DNA"/>
</dbReference>
<keyword evidence="2" id="KW-0812">Transmembrane</keyword>
<evidence type="ECO:0000256" key="2">
    <source>
        <dbReference type="SAM" id="Phobius"/>
    </source>
</evidence>
<feature type="compositionally biased region" description="Polar residues" evidence="1">
    <location>
        <begin position="150"/>
        <end position="167"/>
    </location>
</feature>
<dbReference type="RefSeq" id="WP_209489628.1">
    <property type="nucleotide sequence ID" value="NZ_JAGGLC010000001.1"/>
</dbReference>
<keyword evidence="2" id="KW-1133">Transmembrane helix</keyword>
<dbReference type="Pfam" id="PF04307">
    <property type="entry name" value="YdjM"/>
    <property type="match status" value="1"/>
</dbReference>
<feature type="transmembrane region" description="Helical" evidence="2">
    <location>
        <begin position="27"/>
        <end position="49"/>
    </location>
</feature>
<dbReference type="GO" id="GO:0016787">
    <property type="term" value="F:hydrolase activity"/>
    <property type="evidence" value="ECO:0007669"/>
    <property type="project" value="UniProtKB-KW"/>
</dbReference>
<evidence type="ECO:0000313" key="4">
    <source>
        <dbReference type="Proteomes" id="UP000823736"/>
    </source>
</evidence>
<dbReference type="InterPro" id="IPR007404">
    <property type="entry name" value="YdjM-like"/>
</dbReference>
<feature type="transmembrane region" description="Helical" evidence="2">
    <location>
        <begin position="181"/>
        <end position="203"/>
    </location>
</feature>
<dbReference type="AlphaFoldDB" id="A0A8T4GVN5"/>
<dbReference type="OrthoDB" id="252570at2157"/>
<keyword evidence="2" id="KW-0472">Membrane</keyword>
<name>A0A8T4GVN5_9EURY</name>
<feature type="transmembrane region" description="Helical" evidence="2">
    <location>
        <begin position="85"/>
        <end position="106"/>
    </location>
</feature>
<evidence type="ECO:0000313" key="3">
    <source>
        <dbReference type="EMBL" id="MBP1985754.1"/>
    </source>
</evidence>
<sequence length="213" mass="22401">MPSTLVHVAIGGLVGAALLGDRFTPKAIAVVLVAAAVPDLDTFLAPVIAGGHRSTLHTLLLPALLGAAVYADARLDRSRIRARWGPDASFVAGVTIAAGLLAGGILPDLATNGVNALWPLHDQFYTVNGKLELSTTEGVVQTFVDLSPAEPSQPSTTENTRYSTGSDPTPWKEDDGPDERVFPVVTAGWQLMLVGLSAATVSVRSWQTRVARR</sequence>
<gene>
    <name evidence="3" type="ORF">J2753_000227</name>
</gene>
<dbReference type="Proteomes" id="UP000823736">
    <property type="component" value="Unassembled WGS sequence"/>
</dbReference>
<reference evidence="3" key="1">
    <citation type="submission" date="2021-03" db="EMBL/GenBank/DDBJ databases">
        <title>Genomic Encyclopedia of Type Strains, Phase IV (KMG-IV): sequencing the most valuable type-strain genomes for metagenomic binning, comparative biology and taxonomic classification.</title>
        <authorList>
            <person name="Goeker M."/>
        </authorList>
    </citation>
    <scope>NUCLEOTIDE SEQUENCE</scope>
    <source>
        <strain evidence="3">DSM 26232</strain>
    </source>
</reference>
<comment type="caution">
    <text evidence="3">The sequence shown here is derived from an EMBL/GenBank/DDBJ whole genome shotgun (WGS) entry which is preliminary data.</text>
</comment>
<feature type="compositionally biased region" description="Basic and acidic residues" evidence="1">
    <location>
        <begin position="170"/>
        <end position="179"/>
    </location>
</feature>
<proteinExistence type="predicted"/>
<evidence type="ECO:0000256" key="1">
    <source>
        <dbReference type="SAM" id="MobiDB-lite"/>
    </source>
</evidence>
<accession>A0A8T4GVN5</accession>
<keyword evidence="3" id="KW-0378">Hydrolase</keyword>
<organism evidence="3 4">
    <name type="scientific">Halolamina salifodinae</name>
    <dbReference type="NCBI Taxonomy" id="1202767"/>
    <lineage>
        <taxon>Archaea</taxon>
        <taxon>Methanobacteriati</taxon>
        <taxon>Methanobacteriota</taxon>
        <taxon>Stenosarchaea group</taxon>
        <taxon>Halobacteria</taxon>
        <taxon>Halobacteriales</taxon>
        <taxon>Haloferacaceae</taxon>
    </lineage>
</organism>